<dbReference type="Pfam" id="PF00350">
    <property type="entry name" value="Dynamin_N"/>
    <property type="match status" value="1"/>
</dbReference>
<dbReference type="InterPro" id="IPR027094">
    <property type="entry name" value="Mitofusin_fam"/>
</dbReference>
<dbReference type="AlphaFoldDB" id="A0A432L978"/>
<keyword evidence="2" id="KW-0547">Nucleotide-binding</keyword>
<evidence type="ECO:0000256" key="2">
    <source>
        <dbReference type="ARBA" id="ARBA00022741"/>
    </source>
</evidence>
<dbReference type="Proteomes" id="UP000287910">
    <property type="component" value="Unassembled WGS sequence"/>
</dbReference>
<comment type="subcellular location">
    <subcellularLocation>
        <location evidence="1">Membrane</location>
    </subcellularLocation>
</comment>
<reference evidence="8 9" key="1">
    <citation type="submission" date="2018-12" db="EMBL/GenBank/DDBJ databases">
        <title>Lysinibacillus antri sp. nov., isolated from a cave soil.</title>
        <authorList>
            <person name="Narsing Rao M.P."/>
            <person name="Zhang H."/>
            <person name="Dong Z.-Y."/>
            <person name="Niu X.-K."/>
            <person name="Zhang K."/>
            <person name="Fang B.-Z."/>
            <person name="Kang Y.-Q."/>
            <person name="Xiao M."/>
            <person name="Li W.-J."/>
        </authorList>
    </citation>
    <scope>NUCLEOTIDE SEQUENCE [LARGE SCALE GENOMIC DNA]</scope>
    <source>
        <strain evidence="8 9">SYSU K30002</strain>
    </source>
</reference>
<dbReference type="PANTHER" id="PTHR10465">
    <property type="entry name" value="TRANSMEMBRANE GTPASE FZO1"/>
    <property type="match status" value="1"/>
</dbReference>
<evidence type="ECO:0000256" key="4">
    <source>
        <dbReference type="ARBA" id="ARBA00023134"/>
    </source>
</evidence>
<accession>A0A432L978</accession>
<evidence type="ECO:0000256" key="3">
    <source>
        <dbReference type="ARBA" id="ARBA00022801"/>
    </source>
</evidence>
<dbReference type="EMBL" id="RYYR01000022">
    <property type="protein sequence ID" value="RUL49883.1"/>
    <property type="molecule type" value="Genomic_DNA"/>
</dbReference>
<dbReference type="SUPFAM" id="SSF52540">
    <property type="entry name" value="P-loop containing nucleoside triphosphate hydrolases"/>
    <property type="match status" value="1"/>
</dbReference>
<dbReference type="GO" id="GO:0005525">
    <property type="term" value="F:GTP binding"/>
    <property type="evidence" value="ECO:0007669"/>
    <property type="project" value="UniProtKB-KW"/>
</dbReference>
<dbReference type="GO" id="GO:0016020">
    <property type="term" value="C:membrane"/>
    <property type="evidence" value="ECO:0007669"/>
    <property type="project" value="UniProtKB-SubCell"/>
</dbReference>
<keyword evidence="4" id="KW-0342">GTP-binding</keyword>
<name>A0A432L978_9BACI</name>
<keyword evidence="3" id="KW-0378">Hydrolase</keyword>
<keyword evidence="5" id="KW-0472">Membrane</keyword>
<proteinExistence type="predicted"/>
<sequence length="512" mass="59612">MVSCQECFEKIEEYSYFCKNCGTFTNKNSIENDELKKLYQNKMKTFINKVQNENGNETKVLWNETINRYVQTLTKMQSIVSHPEVKDTIRTNTSLITNITNYIEKSRTPEFHIAFVGAIKAGKSTLINALLGKQLASTSVTPETAVLTKFRVAKDNNYVKLSFYNSHEWETLWKSVHDSKSTLFLEEYNKLQADSEKGKWIGQADKTIAFDSEESLKAEIEKWTSSKQATHYFVKEVEVGLTDFGLPEQVVFVDTPGLDDAVRYRSDVTRRYIDRANAVFACVKSDAMTGQELATLYRVFSNTRYNPEKVYVIGTQWDTLNRPDENWKQQKAEWTKYLKQDDCYGNEILAEKNVFAVASYLYNLVTNYENLDDDSMFEIESTALKFRIRDIEANLDKLKELSNIDFLKHILSTEIISKYQDILFEDLEQSYLDIKQDIQTFFEDVRKNNIQLLDAANSDIDQIQREREKSKQNLEEVQQQRESLVNTLNLVRRSTEKRVDELCDQIKKLATR</sequence>
<keyword evidence="9" id="KW-1185">Reference proteome</keyword>
<dbReference type="RefSeq" id="WP_126659901.1">
    <property type="nucleotide sequence ID" value="NZ_RYYR01000022.1"/>
</dbReference>
<keyword evidence="6" id="KW-0175">Coiled coil</keyword>
<evidence type="ECO:0000259" key="7">
    <source>
        <dbReference type="Pfam" id="PF00350"/>
    </source>
</evidence>
<gene>
    <name evidence="8" type="ORF">EK386_14505</name>
</gene>
<comment type="caution">
    <text evidence="8">The sequence shown here is derived from an EMBL/GenBank/DDBJ whole genome shotgun (WGS) entry which is preliminary data.</text>
</comment>
<evidence type="ECO:0000313" key="8">
    <source>
        <dbReference type="EMBL" id="RUL49883.1"/>
    </source>
</evidence>
<dbReference type="InterPro" id="IPR045063">
    <property type="entry name" value="Dynamin_N"/>
</dbReference>
<evidence type="ECO:0000313" key="9">
    <source>
        <dbReference type="Proteomes" id="UP000287910"/>
    </source>
</evidence>
<dbReference type="PANTHER" id="PTHR10465:SF0">
    <property type="entry name" value="SARCALUMENIN"/>
    <property type="match status" value="1"/>
</dbReference>
<feature type="coiled-coil region" evidence="6">
    <location>
        <begin position="446"/>
        <end position="512"/>
    </location>
</feature>
<evidence type="ECO:0000256" key="5">
    <source>
        <dbReference type="ARBA" id="ARBA00023136"/>
    </source>
</evidence>
<dbReference type="GO" id="GO:0003924">
    <property type="term" value="F:GTPase activity"/>
    <property type="evidence" value="ECO:0007669"/>
    <property type="project" value="InterPro"/>
</dbReference>
<evidence type="ECO:0000256" key="1">
    <source>
        <dbReference type="ARBA" id="ARBA00004370"/>
    </source>
</evidence>
<dbReference type="Gene3D" id="3.40.50.300">
    <property type="entry name" value="P-loop containing nucleotide triphosphate hydrolases"/>
    <property type="match status" value="1"/>
</dbReference>
<protein>
    <recommendedName>
        <fullName evidence="7">Dynamin N-terminal domain-containing protein</fullName>
    </recommendedName>
</protein>
<dbReference type="InterPro" id="IPR027417">
    <property type="entry name" value="P-loop_NTPase"/>
</dbReference>
<evidence type="ECO:0000256" key="6">
    <source>
        <dbReference type="SAM" id="Coils"/>
    </source>
</evidence>
<feature type="domain" description="Dynamin N-terminal" evidence="7">
    <location>
        <begin position="113"/>
        <end position="294"/>
    </location>
</feature>
<organism evidence="8 9">
    <name type="scientific">Lysinibacillus antri</name>
    <dbReference type="NCBI Taxonomy" id="2498145"/>
    <lineage>
        <taxon>Bacteria</taxon>
        <taxon>Bacillati</taxon>
        <taxon>Bacillota</taxon>
        <taxon>Bacilli</taxon>
        <taxon>Bacillales</taxon>
        <taxon>Bacillaceae</taxon>
        <taxon>Lysinibacillus</taxon>
    </lineage>
</organism>